<name>A0ABP0NJU8_9DINO</name>
<keyword evidence="3" id="KW-1185">Reference proteome</keyword>
<organism evidence="2 3">
    <name type="scientific">Durusdinium trenchii</name>
    <dbReference type="NCBI Taxonomy" id="1381693"/>
    <lineage>
        <taxon>Eukaryota</taxon>
        <taxon>Sar</taxon>
        <taxon>Alveolata</taxon>
        <taxon>Dinophyceae</taxon>
        <taxon>Suessiales</taxon>
        <taxon>Symbiodiniaceae</taxon>
        <taxon>Durusdinium</taxon>
    </lineage>
</organism>
<protein>
    <submittedName>
        <fullName evidence="2">Uncharacterized protein</fullName>
    </submittedName>
</protein>
<accession>A0ABP0NJU8</accession>
<feature type="non-terminal residue" evidence="2">
    <location>
        <position position="1"/>
    </location>
</feature>
<reference evidence="2 3" key="1">
    <citation type="submission" date="2024-02" db="EMBL/GenBank/DDBJ databases">
        <authorList>
            <person name="Chen Y."/>
            <person name="Shah S."/>
            <person name="Dougan E. K."/>
            <person name="Thang M."/>
            <person name="Chan C."/>
        </authorList>
    </citation>
    <scope>NUCLEOTIDE SEQUENCE [LARGE SCALE GENOMIC DNA]</scope>
</reference>
<feature type="compositionally biased region" description="Low complexity" evidence="1">
    <location>
        <begin position="129"/>
        <end position="144"/>
    </location>
</feature>
<comment type="caution">
    <text evidence="2">The sequence shown here is derived from an EMBL/GenBank/DDBJ whole genome shotgun (WGS) entry which is preliminary data.</text>
</comment>
<sequence>QFCGVYTSLAADIKGHARLARGEIIIETFKAVKMTRWTKFMTSLKLDEKVDFEEGDIGLAGGIKTFEPALAHPVAKDQIVRFGGQTDGFLPWPEKMATETDNIERTIQKTIQKSLHKMLGSGKKGGPGSISTGLSSDQDTSSSHHSSDHKDD</sequence>
<gene>
    <name evidence="2" type="ORF">CCMP2556_LOCUS31466</name>
</gene>
<feature type="region of interest" description="Disordered" evidence="1">
    <location>
        <begin position="118"/>
        <end position="152"/>
    </location>
</feature>
<evidence type="ECO:0000313" key="3">
    <source>
        <dbReference type="Proteomes" id="UP001642484"/>
    </source>
</evidence>
<evidence type="ECO:0000256" key="1">
    <source>
        <dbReference type="SAM" id="MobiDB-lite"/>
    </source>
</evidence>
<proteinExistence type="predicted"/>
<dbReference type="EMBL" id="CAXAMN010021852">
    <property type="protein sequence ID" value="CAK9064048.1"/>
    <property type="molecule type" value="Genomic_DNA"/>
</dbReference>
<evidence type="ECO:0000313" key="2">
    <source>
        <dbReference type="EMBL" id="CAK9064048.1"/>
    </source>
</evidence>
<dbReference type="Proteomes" id="UP001642484">
    <property type="component" value="Unassembled WGS sequence"/>
</dbReference>